<dbReference type="AlphaFoldDB" id="A0A1I8MZG0"/>
<organism evidence="1">
    <name type="scientific">Musca domestica</name>
    <name type="common">House fly</name>
    <dbReference type="NCBI Taxonomy" id="7370"/>
    <lineage>
        <taxon>Eukaryota</taxon>
        <taxon>Metazoa</taxon>
        <taxon>Ecdysozoa</taxon>
        <taxon>Arthropoda</taxon>
        <taxon>Hexapoda</taxon>
        <taxon>Insecta</taxon>
        <taxon>Pterygota</taxon>
        <taxon>Neoptera</taxon>
        <taxon>Endopterygota</taxon>
        <taxon>Diptera</taxon>
        <taxon>Brachycera</taxon>
        <taxon>Muscomorpha</taxon>
        <taxon>Muscoidea</taxon>
        <taxon>Muscidae</taxon>
        <taxon>Musca</taxon>
    </lineage>
</organism>
<protein>
    <recommendedName>
        <fullName evidence="2">Trichohyalin-plectin-homology domain-containing protein</fullName>
    </recommendedName>
</protein>
<evidence type="ECO:0008006" key="2">
    <source>
        <dbReference type="Google" id="ProtNLM"/>
    </source>
</evidence>
<sequence length="324" mass="39486">MEVIEFLQKTDYKNVQNFIGVKQKLQDYKLDLQERQGRLRNILNFESLQQNEELLLLAKERVESAKQQRLDWINTKCIERQQAEEELLKLKNRQRDLENCEEYRLRQSQQILVETKQAQLEQIAEKKALMSRERQIEQNWLQVMENVRQEREFQEAYEKKLRKVIEGLNQQKNVALLEAKKKMTQNESETLKKFYAEDDMRALTLDEKSKTQQKLEEMYKKMQQHQWLKSQITNNRLRNTAQEQNNFEEDFIFRNREDQQICQELDESHRQKVRNNEWYKLYMEHCAKEKDEKKKLTAELDQRYLNTGCVLQQKPKQPYGKVCR</sequence>
<dbReference type="eggNOG" id="ENOG502TCG4">
    <property type="taxonomic scope" value="Eukaryota"/>
</dbReference>
<dbReference type="STRING" id="7370.A0A1I8MZG0"/>
<proteinExistence type="predicted"/>
<dbReference type="VEuPathDB" id="VectorBase:MDOA009973"/>
<reference evidence="1" key="1">
    <citation type="submission" date="2020-05" db="UniProtKB">
        <authorList>
            <consortium name="EnsemblMetazoa"/>
        </authorList>
    </citation>
    <scope>IDENTIFICATION</scope>
    <source>
        <strain evidence="1">Aabys</strain>
    </source>
</reference>
<dbReference type="EnsemblMetazoa" id="MDOA009973-RA">
    <property type="protein sequence ID" value="MDOA009973-PA"/>
    <property type="gene ID" value="MDOA009973"/>
</dbReference>
<dbReference type="VEuPathDB" id="VectorBase:MDOMA2_014214"/>
<accession>A0A1I8MZG0</accession>
<evidence type="ECO:0000313" key="1">
    <source>
        <dbReference type="EnsemblMetazoa" id="MDOA009973-PA"/>
    </source>
</evidence>
<name>A0A1I8MZG0_MUSDO</name>